<proteinExistence type="predicted"/>
<dbReference type="InterPro" id="IPR036179">
    <property type="entry name" value="Ig-like_dom_sf"/>
</dbReference>
<keyword evidence="2" id="KW-0732">Signal</keyword>
<name>A0AAF0CHR2_9BACT</name>
<gene>
    <name evidence="4" type="ORF">PXH66_19800</name>
</gene>
<feature type="chain" id="PRO_5042008162" evidence="2">
    <location>
        <begin position="22"/>
        <end position="782"/>
    </location>
</feature>
<dbReference type="PANTHER" id="PTHR40111">
    <property type="entry name" value="CEPHALOSPORIN-C DEACETYLASE"/>
    <property type="match status" value="1"/>
</dbReference>
<feature type="domain" description="Immunoglobulin" evidence="3">
    <location>
        <begin position="431"/>
        <end position="507"/>
    </location>
</feature>
<dbReference type="SMART" id="SM00409">
    <property type="entry name" value="IG"/>
    <property type="match status" value="1"/>
</dbReference>
<feature type="active site" description="Charge relay system" evidence="1">
    <location>
        <position position="401"/>
    </location>
</feature>
<accession>A0AAF0CHR2</accession>
<dbReference type="InterPro" id="IPR003599">
    <property type="entry name" value="Ig_sub"/>
</dbReference>
<dbReference type="Gene3D" id="2.60.40.10">
    <property type="entry name" value="Immunoglobulins"/>
    <property type="match status" value="1"/>
</dbReference>
<dbReference type="SUPFAM" id="SSF48726">
    <property type="entry name" value="Immunoglobulin"/>
    <property type="match status" value="1"/>
</dbReference>
<dbReference type="AlphaFoldDB" id="A0AAF0CHR2"/>
<feature type="active site" description="Nucleophile" evidence="1">
    <location>
        <position position="289"/>
    </location>
</feature>
<feature type="signal peptide" evidence="2">
    <location>
        <begin position="1"/>
        <end position="21"/>
    </location>
</feature>
<evidence type="ECO:0000256" key="2">
    <source>
        <dbReference type="SAM" id="SignalP"/>
    </source>
</evidence>
<evidence type="ECO:0000313" key="4">
    <source>
        <dbReference type="EMBL" id="WED64592.1"/>
    </source>
</evidence>
<dbReference type="PANTHER" id="PTHR40111:SF1">
    <property type="entry name" value="CEPHALOSPORIN-C DEACETYLASE"/>
    <property type="match status" value="1"/>
</dbReference>
<dbReference type="Pfam" id="PF05448">
    <property type="entry name" value="AXE1"/>
    <property type="match status" value="1"/>
</dbReference>
<feature type="active site" description="Charge relay system" evidence="1">
    <location>
        <position position="372"/>
    </location>
</feature>
<dbReference type="Pfam" id="PF13927">
    <property type="entry name" value="Ig_3"/>
    <property type="match status" value="1"/>
</dbReference>
<dbReference type="Gene3D" id="3.40.50.1820">
    <property type="entry name" value="alpha/beta hydrolase"/>
    <property type="match status" value="1"/>
</dbReference>
<sequence length="782" mass="82069">MLRRLVTPCLALLLVSVGALRAQTISITPDDASGTYEPGEVIRWEVTVTNAASLARPTYTIKTGGLDTVASGDLSLTDGRATIESSLDTPGWLLLEVTGTGSGNAAVNAFGGAVVALENIVRADERPADFDAFWDGKLAELATVPINAVETPGTSDRAGVDYSTVTLDVLGDDQVQGQLARPSTGDTFPALLIVQWAGVYSLQKSWATSRAAQGWLVLNTQAHDVTPIESDAFYQALNDGELSGYWRIGNEDRETSYFLRMYLACHRAAEYLANRPDWDGRTLVVMGASQGGLQAIVTAGLHPQVTAALGEVPAGSDQAGLEAGRVPGWPQWAWQAWDRDLDKVMETARYFDVTNFAARIKAPVLMGAGLLDDVVPPSSVFTTHELLTGAKQLVVMPLADHQDNHGPYYAVQERWLDDAKAGREPVITVQPQPVTARTGESVFFSVAAGQAEALGYQWFKDGEAIGGATGSAVSVAGVTAADAGSYVVRVTSPGGAVTSTAAALTLAPSVEAGDGPHLANISTRCYVGTGSAIGVAGFVLERETTVLIRGIGPSLTAFQVDGALQRPVLRLFDGDREQIAENQGWKSDPAAEAELVAAMQRLGAFAPSSDDDSILRVTLPAGLYSAQVSGAGSTTGNALIEVYAEPDDAGDDFLNLSSRCYVGTGASVAVAGLVLREESTVVIRAAGPSLGAFGVEGTLRKPLLTLYDRDGVVIARNFGWAHNPMAAKNALAEQMHRMGAFAFSSPDDSALVITLPAGPYTAEIAGVNATAGNGLVEIYLVR</sequence>
<dbReference type="InterPro" id="IPR039069">
    <property type="entry name" value="CE7"/>
</dbReference>
<dbReference type="GO" id="GO:0052689">
    <property type="term" value="F:carboxylic ester hydrolase activity"/>
    <property type="evidence" value="ECO:0007669"/>
    <property type="project" value="TreeGrafter"/>
</dbReference>
<reference evidence="4" key="1">
    <citation type="submission" date="2023-03" db="EMBL/GenBank/DDBJ databases">
        <title>Lomoglobus Profundus gen. nov., sp. nov., a novel member of the phylum Verrucomicrobia, isolated from deep-marine sediment of South China Sea.</title>
        <authorList>
            <person name="Ahmad T."/>
            <person name="Ishaq S.E."/>
            <person name="Wang F."/>
        </authorList>
    </citation>
    <scope>NUCLEOTIDE SEQUENCE</scope>
    <source>
        <strain evidence="4">LMO-M01</strain>
    </source>
</reference>
<evidence type="ECO:0000313" key="5">
    <source>
        <dbReference type="Proteomes" id="UP001218638"/>
    </source>
</evidence>
<dbReference type="InterPro" id="IPR008391">
    <property type="entry name" value="AXE1_dom"/>
</dbReference>
<dbReference type="KEGG" id="slom:PXH66_19800"/>
<dbReference type="SUPFAM" id="SSF53474">
    <property type="entry name" value="alpha/beta-Hydrolases"/>
    <property type="match status" value="1"/>
</dbReference>
<protein>
    <submittedName>
        <fullName evidence="4">Acetylxylan esterase</fullName>
    </submittedName>
</protein>
<dbReference type="Proteomes" id="UP001218638">
    <property type="component" value="Chromosome"/>
</dbReference>
<keyword evidence="5" id="KW-1185">Reference proteome</keyword>
<evidence type="ECO:0000256" key="1">
    <source>
        <dbReference type="PIRSR" id="PIRSR639069-1"/>
    </source>
</evidence>
<dbReference type="InterPro" id="IPR013783">
    <property type="entry name" value="Ig-like_fold"/>
</dbReference>
<dbReference type="GO" id="GO:0005976">
    <property type="term" value="P:polysaccharide metabolic process"/>
    <property type="evidence" value="ECO:0007669"/>
    <property type="project" value="TreeGrafter"/>
</dbReference>
<dbReference type="InterPro" id="IPR029058">
    <property type="entry name" value="AB_hydrolase_fold"/>
</dbReference>
<dbReference type="RefSeq" id="WP_330930776.1">
    <property type="nucleotide sequence ID" value="NZ_CP119075.1"/>
</dbReference>
<organism evidence="4 5">
    <name type="scientific">Synoicihabitans lomoniglobus</name>
    <dbReference type="NCBI Taxonomy" id="2909285"/>
    <lineage>
        <taxon>Bacteria</taxon>
        <taxon>Pseudomonadati</taxon>
        <taxon>Verrucomicrobiota</taxon>
        <taxon>Opitutia</taxon>
        <taxon>Opitutales</taxon>
        <taxon>Opitutaceae</taxon>
        <taxon>Synoicihabitans</taxon>
    </lineage>
</organism>
<dbReference type="EMBL" id="CP119075">
    <property type="protein sequence ID" value="WED64592.1"/>
    <property type="molecule type" value="Genomic_DNA"/>
</dbReference>
<evidence type="ECO:0000259" key="3">
    <source>
        <dbReference type="SMART" id="SM00409"/>
    </source>
</evidence>